<comment type="caution">
    <text evidence="2">The sequence shown here is derived from an EMBL/GenBank/DDBJ whole genome shotgun (WGS) entry which is preliminary data.</text>
</comment>
<proteinExistence type="predicted"/>
<protein>
    <submittedName>
        <fullName evidence="2">Uncharacterized protein</fullName>
    </submittedName>
</protein>
<keyword evidence="3" id="KW-1185">Reference proteome</keyword>
<dbReference type="EMBL" id="JARAKH010001960">
    <property type="protein sequence ID" value="KAK8372453.1"/>
    <property type="molecule type" value="Genomic_DNA"/>
</dbReference>
<feature type="non-terminal residue" evidence="2">
    <location>
        <position position="1"/>
    </location>
</feature>
<evidence type="ECO:0000256" key="1">
    <source>
        <dbReference type="SAM" id="MobiDB-lite"/>
    </source>
</evidence>
<feature type="region of interest" description="Disordered" evidence="1">
    <location>
        <begin position="42"/>
        <end position="63"/>
    </location>
</feature>
<evidence type="ECO:0000313" key="2">
    <source>
        <dbReference type="EMBL" id="KAK8372453.1"/>
    </source>
</evidence>
<sequence>QLVVHRDSEELGTSDYLEGKANFCPRAMPPEAHRPAFHKSLPRRHLPSEDAQRGFAAHHTTGW</sequence>
<name>A0AAW0SBG7_SCYPA</name>
<reference evidence="2 3" key="1">
    <citation type="submission" date="2023-03" db="EMBL/GenBank/DDBJ databases">
        <title>High-quality genome of Scylla paramamosain provides insights in environmental adaptation.</title>
        <authorList>
            <person name="Zhang L."/>
        </authorList>
    </citation>
    <scope>NUCLEOTIDE SEQUENCE [LARGE SCALE GENOMIC DNA]</scope>
    <source>
        <strain evidence="2">LZ_2023a</strain>
        <tissue evidence="2">Muscle</tissue>
    </source>
</reference>
<dbReference type="Proteomes" id="UP001487740">
    <property type="component" value="Unassembled WGS sequence"/>
</dbReference>
<dbReference type="AlphaFoldDB" id="A0AAW0SBG7"/>
<accession>A0AAW0SBG7</accession>
<gene>
    <name evidence="2" type="ORF">O3P69_015528</name>
</gene>
<evidence type="ECO:0000313" key="3">
    <source>
        <dbReference type="Proteomes" id="UP001487740"/>
    </source>
</evidence>
<organism evidence="2 3">
    <name type="scientific">Scylla paramamosain</name>
    <name type="common">Mud crab</name>
    <dbReference type="NCBI Taxonomy" id="85552"/>
    <lineage>
        <taxon>Eukaryota</taxon>
        <taxon>Metazoa</taxon>
        <taxon>Ecdysozoa</taxon>
        <taxon>Arthropoda</taxon>
        <taxon>Crustacea</taxon>
        <taxon>Multicrustacea</taxon>
        <taxon>Malacostraca</taxon>
        <taxon>Eumalacostraca</taxon>
        <taxon>Eucarida</taxon>
        <taxon>Decapoda</taxon>
        <taxon>Pleocyemata</taxon>
        <taxon>Brachyura</taxon>
        <taxon>Eubrachyura</taxon>
        <taxon>Portunoidea</taxon>
        <taxon>Portunidae</taxon>
        <taxon>Portuninae</taxon>
        <taxon>Scylla</taxon>
    </lineage>
</organism>